<dbReference type="GO" id="GO:0043068">
    <property type="term" value="P:positive regulation of programmed cell death"/>
    <property type="evidence" value="ECO:0007669"/>
    <property type="project" value="UniProtKB-ARBA"/>
</dbReference>
<dbReference type="Gene3D" id="1.10.8.430">
    <property type="entry name" value="Helical domain of apoptotic protease-activating factors"/>
    <property type="match status" value="1"/>
</dbReference>
<dbReference type="Pfam" id="PF23282">
    <property type="entry name" value="WHD_ROQ1"/>
    <property type="match status" value="1"/>
</dbReference>
<dbReference type="SMART" id="SM00255">
    <property type="entry name" value="TIR"/>
    <property type="match status" value="1"/>
</dbReference>
<evidence type="ECO:0000313" key="15">
    <source>
        <dbReference type="EMBL" id="KAJ9675855.1"/>
    </source>
</evidence>
<proteinExistence type="inferred from homology"/>
<evidence type="ECO:0000259" key="14">
    <source>
        <dbReference type="PROSITE" id="PS50104"/>
    </source>
</evidence>
<organism evidence="15 16">
    <name type="scientific">Vitis rotundifolia</name>
    <name type="common">Muscadine grape</name>
    <dbReference type="NCBI Taxonomy" id="103349"/>
    <lineage>
        <taxon>Eukaryota</taxon>
        <taxon>Viridiplantae</taxon>
        <taxon>Streptophyta</taxon>
        <taxon>Embryophyta</taxon>
        <taxon>Tracheophyta</taxon>
        <taxon>Spermatophyta</taxon>
        <taxon>Magnoliopsida</taxon>
        <taxon>eudicotyledons</taxon>
        <taxon>Gunneridae</taxon>
        <taxon>Pentapetalae</taxon>
        <taxon>rosids</taxon>
        <taxon>Vitales</taxon>
        <taxon>Vitaceae</taxon>
        <taxon>Viteae</taxon>
        <taxon>Vitis</taxon>
    </lineage>
</organism>
<evidence type="ECO:0000256" key="8">
    <source>
        <dbReference type="ARBA" id="ARBA00022821"/>
    </source>
</evidence>
<dbReference type="AlphaFoldDB" id="A0AA38YSG7"/>
<name>A0AA38YSG7_VITRO</name>
<evidence type="ECO:0000256" key="9">
    <source>
        <dbReference type="ARBA" id="ARBA00023027"/>
    </source>
</evidence>
<evidence type="ECO:0000256" key="2">
    <source>
        <dbReference type="ARBA" id="ARBA00004496"/>
    </source>
</evidence>
<evidence type="ECO:0000256" key="5">
    <source>
        <dbReference type="ARBA" id="ARBA00022614"/>
    </source>
</evidence>
<evidence type="ECO:0000256" key="11">
    <source>
        <dbReference type="ARBA" id="ARBA00047304"/>
    </source>
</evidence>
<evidence type="ECO:0000256" key="7">
    <source>
        <dbReference type="ARBA" id="ARBA00022801"/>
    </source>
</evidence>
<dbReference type="PRINTS" id="PR00364">
    <property type="entry name" value="DISEASERSIST"/>
</dbReference>
<evidence type="ECO:0000313" key="16">
    <source>
        <dbReference type="Proteomes" id="UP001168098"/>
    </source>
</evidence>
<keyword evidence="7" id="KW-0378">Hydrolase</keyword>
<protein>
    <recommendedName>
        <fullName evidence="3">ADP-ribosyl cyclase/cyclic ADP-ribose hydrolase</fullName>
        <ecNumber evidence="3">3.2.2.6</ecNumber>
    </recommendedName>
</protein>
<dbReference type="SUPFAM" id="SSF46785">
    <property type="entry name" value="Winged helix' DNA-binding domain"/>
    <property type="match status" value="1"/>
</dbReference>
<dbReference type="SUPFAM" id="SSF52540">
    <property type="entry name" value="P-loop containing nucleoside triphosphate hydrolases"/>
    <property type="match status" value="1"/>
</dbReference>
<evidence type="ECO:0000256" key="6">
    <source>
        <dbReference type="ARBA" id="ARBA00022737"/>
    </source>
</evidence>
<keyword evidence="10" id="KW-0539">Nucleus</keyword>
<dbReference type="InterPro" id="IPR035897">
    <property type="entry name" value="Toll_tir_struct_dom_sf"/>
</dbReference>
<keyword evidence="6" id="KW-0677">Repeat</keyword>
<dbReference type="InterPro" id="IPR002182">
    <property type="entry name" value="NB-ARC"/>
</dbReference>
<dbReference type="GO" id="GO:0005737">
    <property type="term" value="C:cytoplasm"/>
    <property type="evidence" value="ECO:0007669"/>
    <property type="project" value="UniProtKB-SubCell"/>
</dbReference>
<dbReference type="InterPro" id="IPR058192">
    <property type="entry name" value="WHD_ROQ1-like"/>
</dbReference>
<dbReference type="InterPro" id="IPR042197">
    <property type="entry name" value="Apaf_helical"/>
</dbReference>
<dbReference type="InterPro" id="IPR036390">
    <property type="entry name" value="WH_DNA-bd_sf"/>
</dbReference>
<accession>A0AA38YSG7</accession>
<dbReference type="SUPFAM" id="SSF52058">
    <property type="entry name" value="L domain-like"/>
    <property type="match status" value="1"/>
</dbReference>
<evidence type="ECO:0000256" key="4">
    <source>
        <dbReference type="ARBA" id="ARBA00022490"/>
    </source>
</evidence>
<dbReference type="InterPro" id="IPR000157">
    <property type="entry name" value="TIR_dom"/>
</dbReference>
<dbReference type="GO" id="GO:0005634">
    <property type="term" value="C:nucleus"/>
    <property type="evidence" value="ECO:0007669"/>
    <property type="project" value="UniProtKB-SubCell"/>
</dbReference>
<feature type="region of interest" description="Disordered" evidence="13">
    <location>
        <begin position="1"/>
        <end position="30"/>
    </location>
</feature>
<dbReference type="EC" id="3.2.2.6" evidence="3"/>
<keyword evidence="5" id="KW-0433">Leucine-rich repeat</keyword>
<dbReference type="FunFam" id="3.40.50.10140:FF:000007">
    <property type="entry name" value="Disease resistance protein (TIR-NBS-LRR class)"/>
    <property type="match status" value="1"/>
</dbReference>
<dbReference type="GO" id="GO:0061809">
    <property type="term" value="F:NAD+ nucleosidase activity, cyclic ADP-ribose generating"/>
    <property type="evidence" value="ECO:0007669"/>
    <property type="project" value="UniProtKB-EC"/>
</dbReference>
<dbReference type="Proteomes" id="UP001168098">
    <property type="component" value="Unassembled WGS sequence"/>
</dbReference>
<feature type="domain" description="TIR" evidence="14">
    <location>
        <begin position="35"/>
        <end position="198"/>
    </location>
</feature>
<dbReference type="Pfam" id="PF00931">
    <property type="entry name" value="NB-ARC"/>
    <property type="match status" value="1"/>
</dbReference>
<dbReference type="PANTHER" id="PTHR11017">
    <property type="entry name" value="LEUCINE-RICH REPEAT-CONTAINING PROTEIN"/>
    <property type="match status" value="1"/>
</dbReference>
<dbReference type="PROSITE" id="PS50104">
    <property type="entry name" value="TIR"/>
    <property type="match status" value="1"/>
</dbReference>
<comment type="similarity">
    <text evidence="12">Belongs to the disease resistance TIR-NB-LRR family.</text>
</comment>
<dbReference type="InterPro" id="IPR044974">
    <property type="entry name" value="Disease_R_plants"/>
</dbReference>
<dbReference type="GO" id="GO:0007165">
    <property type="term" value="P:signal transduction"/>
    <property type="evidence" value="ECO:0007669"/>
    <property type="project" value="InterPro"/>
</dbReference>
<sequence>MAPKRKQSSTRSTLTTAPKRKRSSTRSTLSPSFPCCWDVFLSFRGEDTRFNFTDHLYNELMRRGIRTFRDDEGLERGGEIQPSLLKAIEDSMISVVVFSKNYAHSKWCLDELDKIMRSRKEERQMVLPVFYHVEPSDVRKQTGSFGEAFARYGEVTEERVLRWRAALTEAGSLAGWHVLHGYESVAIQKIVQHICNWLVYKKPLDLDDKLIGMGPCLKEIASLISNDSDDVRMIGIHGIGGIGKTTIAKIVYNQNFYKFEGACFLSSVSERDLLQLQKELFGAVMGNRFCFGKVLVILDDIDDPAQLESLAGRHEWFGPGSRIIVTTRNKHLLHGCEVFRLYEVKELNFDEALHLFSLHAFKMDSPQKGFIKLSRCIVDYCKRLPLALKVLGSHLYGKTKSEWENELTKIRKLPSEKIHSVLVRGFHKLDLTHRSIFLDVACFFKGEDINFVTEILEACNFYAVSGMRVLNDRSLISTSNNKLLMHDLIQQMGWDIVREKYPDEPGKWSRLWDPEDIYHVLTTNTGTQAIEGIFLDMSASKEIHLTTDGFKKMKKLRLLRVYHNLENISDTMHLPQDFKFPSHELRYLHWDGWTLESLPSNFHGEKLVELSLKHSSLKQLWKEHKCLGKLKVINLSNSQHLVECPNLSGAPHVERLILDGCTSLLEVTREVSRNHGGYGKFTKASFRWNIYKRAAPLNCSSKRPSVIDICSLRSLETLIVSGCSKLNKLPEDLGSLQYLMILQADGTAITQPPFSLVHLRNLKELSFRGCKGSTSNSWISSLLSRLLHRENSDGTGLQLPYLSGLYSLKYLDLSGCNLTDGSINDNLGRLRFLEELNLSRNNLVTVPEEVNRLSNLRVLSVNQCKSLQEISKLPRSIKLLDAGDCISLESLSILSPQLLQHLSSSSCLRPVTFKLPNCFALAQHDVATILEKLHQHFLPEIEYSIVLPGSTIPEWFQHPSVGSSVTIELPPNWHNKDFLGFALCSVFSLEEDEIIQGPGQICCNFEFREGPYLSSSISWTHSGDRVVETDHIWLVYQPGAKLMISKISSLNKFRKITAYFSLSGASHVMKNCGIHLIYARDKKVNHQTRYTSAKRSSDGSCYFCLEEAQPKRVRGGENCEEGSHA</sequence>
<dbReference type="GO" id="GO:0050832">
    <property type="term" value="P:defense response to fungus"/>
    <property type="evidence" value="ECO:0007669"/>
    <property type="project" value="UniProtKB-ARBA"/>
</dbReference>
<dbReference type="Gene3D" id="3.40.50.10140">
    <property type="entry name" value="Toll/interleukin-1 receptor homology (TIR) domain"/>
    <property type="match status" value="1"/>
</dbReference>
<dbReference type="InterPro" id="IPR045344">
    <property type="entry name" value="C-JID"/>
</dbReference>
<keyword evidence="9" id="KW-0520">NAD</keyword>
<dbReference type="Gene3D" id="3.40.50.300">
    <property type="entry name" value="P-loop containing nucleotide triphosphate hydrolases"/>
    <property type="match status" value="1"/>
</dbReference>
<dbReference type="InterPro" id="IPR032675">
    <property type="entry name" value="LRR_dom_sf"/>
</dbReference>
<evidence type="ECO:0000256" key="1">
    <source>
        <dbReference type="ARBA" id="ARBA00004123"/>
    </source>
</evidence>
<dbReference type="EMBL" id="JARBHA010000018">
    <property type="protein sequence ID" value="KAJ9675855.1"/>
    <property type="molecule type" value="Genomic_DNA"/>
</dbReference>
<evidence type="ECO:0000256" key="10">
    <source>
        <dbReference type="ARBA" id="ARBA00023242"/>
    </source>
</evidence>
<comment type="catalytic activity">
    <reaction evidence="11">
        <text>NAD(+) + H2O = ADP-D-ribose + nicotinamide + H(+)</text>
        <dbReference type="Rhea" id="RHEA:16301"/>
        <dbReference type="ChEBI" id="CHEBI:15377"/>
        <dbReference type="ChEBI" id="CHEBI:15378"/>
        <dbReference type="ChEBI" id="CHEBI:17154"/>
        <dbReference type="ChEBI" id="CHEBI:57540"/>
        <dbReference type="ChEBI" id="CHEBI:57967"/>
        <dbReference type="EC" id="3.2.2.6"/>
    </reaction>
    <physiologicalReaction direction="left-to-right" evidence="11">
        <dbReference type="Rhea" id="RHEA:16302"/>
    </physiologicalReaction>
</comment>
<gene>
    <name evidence="15" type="ORF">PVL29_024689</name>
</gene>
<keyword evidence="4" id="KW-0963">Cytoplasm</keyword>
<keyword evidence="8" id="KW-0611">Plant defense</keyword>
<evidence type="ECO:0000256" key="12">
    <source>
        <dbReference type="ARBA" id="ARBA00061488"/>
    </source>
</evidence>
<dbReference type="InterPro" id="IPR027417">
    <property type="entry name" value="P-loop_NTPase"/>
</dbReference>
<dbReference type="Pfam" id="PF01582">
    <property type="entry name" value="TIR"/>
    <property type="match status" value="1"/>
</dbReference>
<dbReference type="SUPFAM" id="SSF52200">
    <property type="entry name" value="Toll/Interleukin receptor TIR domain"/>
    <property type="match status" value="1"/>
</dbReference>
<keyword evidence="16" id="KW-1185">Reference proteome</keyword>
<comment type="subcellular location">
    <subcellularLocation>
        <location evidence="2">Cytoplasm</location>
    </subcellularLocation>
    <subcellularLocation>
        <location evidence="1">Nucleus</location>
    </subcellularLocation>
</comment>
<reference evidence="15 16" key="1">
    <citation type="journal article" date="2023" name="BMC Biotechnol.">
        <title>Vitis rotundifolia cv Carlos genome sequencing.</title>
        <authorList>
            <person name="Huff M."/>
            <person name="Hulse-Kemp A."/>
            <person name="Scheffler B."/>
            <person name="Youngblood R."/>
            <person name="Simpson S."/>
            <person name="Babiker E."/>
            <person name="Staton M."/>
        </authorList>
    </citation>
    <scope>NUCLEOTIDE SEQUENCE [LARGE SCALE GENOMIC DNA]</scope>
    <source>
        <tissue evidence="15">Leaf</tissue>
    </source>
</reference>
<comment type="caution">
    <text evidence="15">The sequence shown here is derived from an EMBL/GenBank/DDBJ whole genome shotgun (WGS) entry which is preliminary data.</text>
</comment>
<evidence type="ECO:0000256" key="3">
    <source>
        <dbReference type="ARBA" id="ARBA00011982"/>
    </source>
</evidence>
<dbReference type="PANTHER" id="PTHR11017:SF570">
    <property type="entry name" value="DISEASE RESISTANCE PROTEIN (TIR-NBS CLASS)-RELATED"/>
    <property type="match status" value="1"/>
</dbReference>
<dbReference type="Pfam" id="PF20160">
    <property type="entry name" value="C-JID"/>
    <property type="match status" value="1"/>
</dbReference>
<evidence type="ECO:0000256" key="13">
    <source>
        <dbReference type="SAM" id="MobiDB-lite"/>
    </source>
</evidence>
<dbReference type="GO" id="GO:0043531">
    <property type="term" value="F:ADP binding"/>
    <property type="evidence" value="ECO:0007669"/>
    <property type="project" value="InterPro"/>
</dbReference>
<dbReference type="Gene3D" id="3.80.10.10">
    <property type="entry name" value="Ribonuclease Inhibitor"/>
    <property type="match status" value="3"/>
</dbReference>